<accession>A0A6G7GJ11</accession>
<sequence>MAYTTMSIRIDKDDYDFVKKLAMEEKEDVSTAVRELISLGRIHFAIEQYKGGTASLGKTAKLAGVSISEMIDILADYGVMSNLDDEDYREGLKNLEAVY</sequence>
<dbReference type="Pfam" id="PF03683">
    <property type="entry name" value="UPF0175"/>
    <property type="match status" value="1"/>
</dbReference>
<comment type="similarity">
    <text evidence="1">Belongs to the UPF0175 family.</text>
</comment>
<evidence type="ECO:0008006" key="4">
    <source>
        <dbReference type="Google" id="ProtNLM"/>
    </source>
</evidence>
<dbReference type="RefSeq" id="WP_164994352.1">
    <property type="nucleotide sequence ID" value="NZ_CP049055.1"/>
</dbReference>
<evidence type="ECO:0000313" key="2">
    <source>
        <dbReference type="EMBL" id="QII09610.1"/>
    </source>
</evidence>
<protein>
    <recommendedName>
        <fullName evidence="4">Ribbon-helix-helix protein CopG domain-containing protein</fullName>
    </recommendedName>
</protein>
<dbReference type="PANTHER" id="PTHR37525">
    <property type="entry name" value="UPF0175 PROTEIN SSL1255"/>
    <property type="match status" value="1"/>
</dbReference>
<organism evidence="2 3">
    <name type="scientific">Kuenenia stuttgartiensis</name>
    <dbReference type="NCBI Taxonomy" id="174633"/>
    <lineage>
        <taxon>Bacteria</taxon>
        <taxon>Pseudomonadati</taxon>
        <taxon>Planctomycetota</taxon>
        <taxon>Candidatus Brocadiia</taxon>
        <taxon>Candidatus Brocadiales</taxon>
        <taxon>Candidatus Brocadiaceae</taxon>
        <taxon>Candidatus Kuenenia</taxon>
    </lineage>
</organism>
<dbReference type="EMBL" id="CP049055">
    <property type="protein sequence ID" value="QII09610.1"/>
    <property type="molecule type" value="Genomic_DNA"/>
</dbReference>
<evidence type="ECO:0000256" key="1">
    <source>
        <dbReference type="ARBA" id="ARBA00005651"/>
    </source>
</evidence>
<dbReference type="InterPro" id="IPR005368">
    <property type="entry name" value="UPF0175"/>
</dbReference>
<gene>
    <name evidence="2" type="ORF">KsCSTR_02310</name>
</gene>
<dbReference type="PANTHER" id="PTHR37525:SF1">
    <property type="entry name" value="UPF0175 PROTEIN SSL1255"/>
    <property type="match status" value="1"/>
</dbReference>
<dbReference type="Proteomes" id="UP000501926">
    <property type="component" value="Chromosome"/>
</dbReference>
<reference evidence="2 3" key="1">
    <citation type="submission" date="2020-02" db="EMBL/GenBank/DDBJ databases">
        <title>Newly sequenced genome of strain CSTR1 showed variability in Candidatus Kuenenia stuttgartiensis genomes.</title>
        <authorList>
            <person name="Ding C."/>
            <person name="Adrian L."/>
        </authorList>
    </citation>
    <scope>NUCLEOTIDE SEQUENCE [LARGE SCALE GENOMIC DNA]</scope>
    <source>
        <strain evidence="2 3">CSTR1</strain>
    </source>
</reference>
<evidence type="ECO:0000313" key="3">
    <source>
        <dbReference type="Proteomes" id="UP000501926"/>
    </source>
</evidence>
<name>A0A6G7GJ11_KUEST</name>
<dbReference type="AlphaFoldDB" id="A0A6G7GJ11"/>
<proteinExistence type="inferred from homology"/>
<dbReference type="InterPro" id="IPR052264">
    <property type="entry name" value="UPF0175_domain"/>
</dbReference>